<accession>A0AAD8DGZ1</accession>
<feature type="domain" description="Mis18" evidence="17">
    <location>
        <begin position="33"/>
        <end position="131"/>
    </location>
</feature>
<evidence type="ECO:0000256" key="5">
    <source>
        <dbReference type="ARBA" id="ARBA00022499"/>
    </source>
</evidence>
<keyword evidence="10" id="KW-0862">Zinc</keyword>
<dbReference type="GO" id="GO:0000785">
    <property type="term" value="C:chromatin"/>
    <property type="evidence" value="ECO:0007669"/>
    <property type="project" value="TreeGrafter"/>
</dbReference>
<evidence type="ECO:0000256" key="2">
    <source>
        <dbReference type="ARBA" id="ARBA00004123"/>
    </source>
</evidence>
<dbReference type="GO" id="GO:0051301">
    <property type="term" value="P:cell division"/>
    <property type="evidence" value="ECO:0007669"/>
    <property type="project" value="UniProtKB-KW"/>
</dbReference>
<dbReference type="Proteomes" id="UP001230051">
    <property type="component" value="Unassembled WGS sequence"/>
</dbReference>
<dbReference type="PROSITE" id="PS51793">
    <property type="entry name" value="MIS18"/>
    <property type="match status" value="1"/>
</dbReference>
<evidence type="ECO:0000256" key="16">
    <source>
        <dbReference type="ARBA" id="ARBA00046705"/>
    </source>
</evidence>
<comment type="subunit">
    <text evidence="16">Homodimer, and heterodimer with OIP5/MIS18B. Identified in a complex containing MIS18A, OIP5/MIS18B, MIS18BP1, RBBP7 and RBBP4.</text>
</comment>
<comment type="caution">
    <text evidence="18">The sequence shown here is derived from an EMBL/GenBank/DDBJ whole genome shotgun (WGS) entry which is preliminary data.</text>
</comment>
<dbReference type="EMBL" id="JAGXEW010000007">
    <property type="protein sequence ID" value="KAK1169598.1"/>
    <property type="molecule type" value="Genomic_DNA"/>
</dbReference>
<evidence type="ECO:0000256" key="12">
    <source>
        <dbReference type="ARBA" id="ARBA00023242"/>
    </source>
</evidence>
<evidence type="ECO:0000256" key="3">
    <source>
        <dbReference type="ARBA" id="ARBA00004584"/>
    </source>
</evidence>
<keyword evidence="6" id="KW-0597">Phosphoprotein</keyword>
<dbReference type="GO" id="GO:0046872">
    <property type="term" value="F:metal ion binding"/>
    <property type="evidence" value="ECO:0007669"/>
    <property type="project" value="UniProtKB-KW"/>
</dbReference>
<evidence type="ECO:0000256" key="13">
    <source>
        <dbReference type="ARBA" id="ARBA00023306"/>
    </source>
</evidence>
<keyword evidence="12" id="KW-0539">Nucleus</keyword>
<dbReference type="InterPro" id="IPR004910">
    <property type="entry name" value="Yippee/Mis18/Cereblon"/>
</dbReference>
<evidence type="ECO:0000313" key="18">
    <source>
        <dbReference type="EMBL" id="KAK1169598.1"/>
    </source>
</evidence>
<evidence type="ECO:0000259" key="17">
    <source>
        <dbReference type="PROSITE" id="PS51793"/>
    </source>
</evidence>
<evidence type="ECO:0000256" key="6">
    <source>
        <dbReference type="ARBA" id="ARBA00022553"/>
    </source>
</evidence>
<evidence type="ECO:0000256" key="11">
    <source>
        <dbReference type="ARBA" id="ARBA00022843"/>
    </source>
</evidence>
<comment type="function">
    <text evidence="1">Required for recruitment of CENPA to centromeres and normal chromosome segregation during mitosis.</text>
</comment>
<dbReference type="GO" id="GO:0000775">
    <property type="term" value="C:chromosome, centromeric region"/>
    <property type="evidence" value="ECO:0007669"/>
    <property type="project" value="UniProtKB-SubCell"/>
</dbReference>
<dbReference type="PANTHER" id="PTHR16431:SF2">
    <property type="entry name" value="PROTEIN MIS18-ALPHA"/>
    <property type="match status" value="1"/>
</dbReference>
<reference evidence="18" key="1">
    <citation type="submission" date="2022-02" db="EMBL/GenBank/DDBJ databases">
        <title>Atlantic sturgeon de novo genome assembly.</title>
        <authorList>
            <person name="Stock M."/>
            <person name="Klopp C."/>
            <person name="Guiguen Y."/>
            <person name="Cabau C."/>
            <person name="Parinello H."/>
            <person name="Santidrian Yebra-Pimentel E."/>
            <person name="Kuhl H."/>
            <person name="Dirks R.P."/>
            <person name="Guessner J."/>
            <person name="Wuertz S."/>
            <person name="Du K."/>
            <person name="Schartl M."/>
        </authorList>
    </citation>
    <scope>NUCLEOTIDE SEQUENCE</scope>
    <source>
        <strain evidence="18">STURGEONOMICS-FGT-2020</strain>
        <tissue evidence="18">Whole blood</tissue>
    </source>
</reference>
<keyword evidence="4" id="KW-0158">Chromosome</keyword>
<keyword evidence="5" id="KW-1017">Isopeptide bond</keyword>
<dbReference type="GO" id="GO:0007059">
    <property type="term" value="P:chromosome segregation"/>
    <property type="evidence" value="ECO:0007669"/>
    <property type="project" value="TreeGrafter"/>
</dbReference>
<sequence length="182" mass="20369">MAEGCGDEQMYVEEDDMTFVCQQEKDDEDYTSPAVFLCCQCKLPLGDSFSRMGSEDEVGLILLKKTTNNVVAGNETLLSTQNDEHSCLFLTLSCGGCSLELGKLYTCTPKHLDYKRDVFCLNVKSVESYVLGFALQIVLPDEEDKPESRVCVEAEMEKIKAVVVTMEKRLSTLESKVPTHRK</sequence>
<dbReference type="AlphaFoldDB" id="A0AAD8DGZ1"/>
<keyword evidence="8" id="KW-0479">Metal-binding</keyword>
<name>A0AAD8DGZ1_ACIOX</name>
<keyword evidence="19" id="KW-1185">Reference proteome</keyword>
<dbReference type="GO" id="GO:0005634">
    <property type="term" value="C:nucleus"/>
    <property type="evidence" value="ECO:0007669"/>
    <property type="project" value="UniProtKB-SubCell"/>
</dbReference>
<evidence type="ECO:0000313" key="19">
    <source>
        <dbReference type="Proteomes" id="UP001230051"/>
    </source>
</evidence>
<keyword evidence="7" id="KW-0132">Cell division</keyword>
<keyword evidence="9" id="KW-0498">Mitosis</keyword>
<keyword evidence="11" id="KW-0832">Ubl conjugation</keyword>
<evidence type="ECO:0000256" key="7">
    <source>
        <dbReference type="ARBA" id="ARBA00022618"/>
    </source>
</evidence>
<evidence type="ECO:0000256" key="14">
    <source>
        <dbReference type="ARBA" id="ARBA00023328"/>
    </source>
</evidence>
<organism evidence="18 19">
    <name type="scientific">Acipenser oxyrinchus oxyrinchus</name>
    <dbReference type="NCBI Taxonomy" id="40147"/>
    <lineage>
        <taxon>Eukaryota</taxon>
        <taxon>Metazoa</taxon>
        <taxon>Chordata</taxon>
        <taxon>Craniata</taxon>
        <taxon>Vertebrata</taxon>
        <taxon>Euteleostomi</taxon>
        <taxon>Actinopterygii</taxon>
        <taxon>Chondrostei</taxon>
        <taxon>Acipenseriformes</taxon>
        <taxon>Acipenseridae</taxon>
        <taxon>Acipenser</taxon>
    </lineage>
</organism>
<evidence type="ECO:0000256" key="15">
    <source>
        <dbReference type="ARBA" id="ARBA00039650"/>
    </source>
</evidence>
<proteinExistence type="predicted"/>
<evidence type="ECO:0000256" key="9">
    <source>
        <dbReference type="ARBA" id="ARBA00022776"/>
    </source>
</evidence>
<keyword evidence="14" id="KW-0137">Centromere</keyword>
<keyword evidence="13" id="KW-0131">Cell cycle</keyword>
<dbReference type="InterPro" id="IPR034752">
    <property type="entry name" value="Mis18"/>
</dbReference>
<dbReference type="GO" id="GO:0034080">
    <property type="term" value="P:CENP-A containing chromatin assembly"/>
    <property type="evidence" value="ECO:0007669"/>
    <property type="project" value="TreeGrafter"/>
</dbReference>
<dbReference type="PANTHER" id="PTHR16431">
    <property type="entry name" value="NEUROGENIC PROTEIN MASTERMIND"/>
    <property type="match status" value="1"/>
</dbReference>
<evidence type="ECO:0000256" key="10">
    <source>
        <dbReference type="ARBA" id="ARBA00022833"/>
    </source>
</evidence>
<protein>
    <recommendedName>
        <fullName evidence="15">Protein Mis18-alpha</fullName>
    </recommendedName>
</protein>
<gene>
    <name evidence="18" type="primary">MIS18A</name>
    <name evidence="18" type="ORF">AOXY_G8429</name>
</gene>
<evidence type="ECO:0000256" key="4">
    <source>
        <dbReference type="ARBA" id="ARBA00022454"/>
    </source>
</evidence>
<comment type="subcellular location">
    <subcellularLocation>
        <location evidence="3">Chromosome</location>
        <location evidence="3">Centromere</location>
    </subcellularLocation>
    <subcellularLocation>
        <location evidence="2">Nucleus</location>
    </subcellularLocation>
</comment>
<evidence type="ECO:0000256" key="1">
    <source>
        <dbReference type="ARBA" id="ARBA00003694"/>
    </source>
</evidence>
<evidence type="ECO:0000256" key="8">
    <source>
        <dbReference type="ARBA" id="ARBA00022723"/>
    </source>
</evidence>
<dbReference type="Pfam" id="PF03226">
    <property type="entry name" value="Yippee-Mis18"/>
    <property type="match status" value="1"/>
</dbReference>